<evidence type="ECO:0000256" key="7">
    <source>
        <dbReference type="SAM" id="Phobius"/>
    </source>
</evidence>
<dbReference type="PANTHER" id="PTHR43840:SF15">
    <property type="entry name" value="MITOCHONDRIAL METAL TRANSPORTER 1-RELATED"/>
    <property type="match status" value="1"/>
</dbReference>
<dbReference type="InterPro" id="IPR027469">
    <property type="entry name" value="Cation_efflux_TMD_sf"/>
</dbReference>
<dbReference type="SUPFAM" id="SSF160240">
    <property type="entry name" value="Cation efflux protein cytoplasmic domain-like"/>
    <property type="match status" value="1"/>
</dbReference>
<dbReference type="PANTHER" id="PTHR43840">
    <property type="entry name" value="MITOCHONDRIAL METAL TRANSPORTER 1-RELATED"/>
    <property type="match status" value="1"/>
</dbReference>
<dbReference type="SUPFAM" id="SSF161111">
    <property type="entry name" value="Cation efflux protein transmembrane domain-like"/>
    <property type="match status" value="1"/>
</dbReference>
<comment type="subcellular location">
    <subcellularLocation>
        <location evidence="1">Membrane</location>
        <topology evidence="1">Multi-pass membrane protein</topology>
    </subcellularLocation>
</comment>
<feature type="transmembrane region" description="Helical" evidence="7">
    <location>
        <begin position="36"/>
        <end position="57"/>
    </location>
</feature>
<dbReference type="InterPro" id="IPR002524">
    <property type="entry name" value="Cation_efflux"/>
</dbReference>
<organism evidence="10 11">
    <name type="scientific">Gluconacetobacter diazotrophicus</name>
    <name type="common">Acetobacter diazotrophicus</name>
    <dbReference type="NCBI Taxonomy" id="33996"/>
    <lineage>
        <taxon>Bacteria</taxon>
        <taxon>Pseudomonadati</taxon>
        <taxon>Pseudomonadota</taxon>
        <taxon>Alphaproteobacteria</taxon>
        <taxon>Acetobacterales</taxon>
        <taxon>Acetobacteraceae</taxon>
        <taxon>Gluconacetobacter</taxon>
    </lineage>
</organism>
<dbReference type="GO" id="GO:0015086">
    <property type="term" value="F:cadmium ion transmembrane transporter activity"/>
    <property type="evidence" value="ECO:0007669"/>
    <property type="project" value="TreeGrafter"/>
</dbReference>
<keyword evidence="3" id="KW-0813">Transport</keyword>
<dbReference type="OMA" id="HDYGPGR"/>
<dbReference type="GO" id="GO:0015093">
    <property type="term" value="F:ferrous iron transmembrane transporter activity"/>
    <property type="evidence" value="ECO:0007669"/>
    <property type="project" value="TreeGrafter"/>
</dbReference>
<dbReference type="RefSeq" id="WP_012226296.1">
    <property type="nucleotide sequence ID" value="NZ_JABEQG010000012.1"/>
</dbReference>
<feature type="domain" description="Cation efflux protein cytoplasmic" evidence="9">
    <location>
        <begin position="208"/>
        <end position="286"/>
    </location>
</feature>
<dbReference type="GO" id="GO:0005886">
    <property type="term" value="C:plasma membrane"/>
    <property type="evidence" value="ECO:0007669"/>
    <property type="project" value="TreeGrafter"/>
</dbReference>
<dbReference type="InterPro" id="IPR058533">
    <property type="entry name" value="Cation_efflux_TM"/>
</dbReference>
<comment type="caution">
    <text evidence="10">The sequence shown here is derived from an EMBL/GenBank/DDBJ whole genome shotgun (WGS) entry which is preliminary data.</text>
</comment>
<evidence type="ECO:0000256" key="5">
    <source>
        <dbReference type="ARBA" id="ARBA00022989"/>
    </source>
</evidence>
<evidence type="ECO:0000256" key="1">
    <source>
        <dbReference type="ARBA" id="ARBA00004141"/>
    </source>
</evidence>
<keyword evidence="5 7" id="KW-1133">Transmembrane helix</keyword>
<feature type="domain" description="Cation efflux protein transmembrane" evidence="8">
    <location>
        <begin position="11"/>
        <end position="204"/>
    </location>
</feature>
<keyword evidence="4 7" id="KW-0812">Transmembrane</keyword>
<evidence type="ECO:0000256" key="4">
    <source>
        <dbReference type="ARBA" id="ARBA00022692"/>
    </source>
</evidence>
<reference evidence="10 11" key="1">
    <citation type="submission" date="2020-04" db="EMBL/GenBank/DDBJ databases">
        <title>Description of novel Gluconacetobacter.</title>
        <authorList>
            <person name="Sombolestani A."/>
        </authorList>
    </citation>
    <scope>NUCLEOTIDE SEQUENCE [LARGE SCALE GENOMIC DNA]</scope>
    <source>
        <strain evidence="10 11">LMG 7603</strain>
    </source>
</reference>
<dbReference type="Pfam" id="PF16916">
    <property type="entry name" value="ZT_dimer"/>
    <property type="match status" value="1"/>
</dbReference>
<dbReference type="Gene3D" id="1.20.1510.10">
    <property type="entry name" value="Cation efflux protein transmembrane domain"/>
    <property type="match status" value="1"/>
</dbReference>
<evidence type="ECO:0000256" key="2">
    <source>
        <dbReference type="ARBA" id="ARBA00008114"/>
    </source>
</evidence>
<evidence type="ECO:0000256" key="6">
    <source>
        <dbReference type="ARBA" id="ARBA00023136"/>
    </source>
</evidence>
<dbReference type="InterPro" id="IPR036837">
    <property type="entry name" value="Cation_efflux_CTD_sf"/>
</dbReference>
<keyword evidence="6 7" id="KW-0472">Membrane</keyword>
<gene>
    <name evidence="10" type="ORF">HLH33_08465</name>
</gene>
<feature type="transmembrane region" description="Helical" evidence="7">
    <location>
        <begin position="174"/>
        <end position="193"/>
    </location>
</feature>
<evidence type="ECO:0000259" key="9">
    <source>
        <dbReference type="Pfam" id="PF16916"/>
    </source>
</evidence>
<sequence length="309" mass="32761">MPHISKNALAWTSLGVSLVALSLKYAAWRVTGSIALYSDAIETIINVVAALAGLWALRVASLPPDENHTYGHYKAEYLSAVAEGVLVLMTALAIGREAWIDWQHPVLPHAPLSGIALNGSAGVLNLAWAIVLLQSGRARRSPTLIAAGQHVMSDVWTTVGLVAGFVLIPLTGQAWLDAALAALIAVNVLRVGWEMMRRSIAGLMDEAPDADTLADIRHVIASNATGAIEAHDLRARIVGAMAFVEFHLVVPGAMSVDAAHEICDRIEAALRAEIGQALIHIHVEPERKAKHEGIAVPPAPAPRAILPSS</sequence>
<dbReference type="GO" id="GO:0006882">
    <property type="term" value="P:intracellular zinc ion homeostasis"/>
    <property type="evidence" value="ECO:0007669"/>
    <property type="project" value="TreeGrafter"/>
</dbReference>
<evidence type="ECO:0000313" key="10">
    <source>
        <dbReference type="EMBL" id="MBB2156342.1"/>
    </source>
</evidence>
<feature type="transmembrane region" description="Helical" evidence="7">
    <location>
        <begin position="115"/>
        <end position="133"/>
    </location>
</feature>
<dbReference type="NCBIfam" id="TIGR01297">
    <property type="entry name" value="CDF"/>
    <property type="match status" value="1"/>
</dbReference>
<feature type="transmembrane region" description="Helical" evidence="7">
    <location>
        <begin position="145"/>
        <end position="168"/>
    </location>
</feature>
<proteinExistence type="inferred from homology"/>
<evidence type="ECO:0000259" key="8">
    <source>
        <dbReference type="Pfam" id="PF01545"/>
    </source>
</evidence>
<feature type="transmembrane region" description="Helical" evidence="7">
    <location>
        <begin position="77"/>
        <end position="95"/>
    </location>
</feature>
<evidence type="ECO:0000256" key="3">
    <source>
        <dbReference type="ARBA" id="ARBA00022448"/>
    </source>
</evidence>
<protein>
    <submittedName>
        <fullName evidence="10">Cation transporter</fullName>
    </submittedName>
</protein>
<dbReference type="EMBL" id="JABEQG010000012">
    <property type="protein sequence ID" value="MBB2156342.1"/>
    <property type="molecule type" value="Genomic_DNA"/>
</dbReference>
<dbReference type="Gene3D" id="3.30.70.1350">
    <property type="entry name" value="Cation efflux protein, cytoplasmic domain"/>
    <property type="match status" value="1"/>
</dbReference>
<dbReference type="Proteomes" id="UP000550787">
    <property type="component" value="Unassembled WGS sequence"/>
</dbReference>
<name>A0A7W4FES3_GLUDI</name>
<dbReference type="GO" id="GO:0015341">
    <property type="term" value="F:zinc efflux antiporter activity"/>
    <property type="evidence" value="ECO:0007669"/>
    <property type="project" value="TreeGrafter"/>
</dbReference>
<dbReference type="Pfam" id="PF01545">
    <property type="entry name" value="Cation_efflux"/>
    <property type="match status" value="1"/>
</dbReference>
<dbReference type="InterPro" id="IPR027470">
    <property type="entry name" value="Cation_efflux_CTD"/>
</dbReference>
<accession>A0A7W4FES3</accession>
<dbReference type="InterPro" id="IPR050291">
    <property type="entry name" value="CDF_Transporter"/>
</dbReference>
<dbReference type="AlphaFoldDB" id="A0A7W4FES3"/>
<comment type="similarity">
    <text evidence="2">Belongs to the cation diffusion facilitator (CDF) transporter (TC 2.A.4) family.</text>
</comment>
<evidence type="ECO:0000313" key="11">
    <source>
        <dbReference type="Proteomes" id="UP000550787"/>
    </source>
</evidence>